<feature type="region of interest" description="Disordered" evidence="1">
    <location>
        <begin position="1"/>
        <end position="105"/>
    </location>
</feature>
<accession>Q4V3T3</accession>
<reference evidence="2" key="1">
    <citation type="submission" date="2005-05" db="EMBL/GenBank/DDBJ databases">
        <authorList>
            <person name="Stapleton M."/>
            <person name="Carlson J."/>
            <person name="Chavez C."/>
            <person name="Frise E."/>
            <person name="George R."/>
            <person name="Pacleb J."/>
            <person name="Park S."/>
            <person name="Wan K."/>
            <person name="Yu C."/>
            <person name="Celniker S."/>
        </authorList>
    </citation>
    <scope>NUCLEOTIDE SEQUENCE</scope>
</reference>
<organism evidence="2">
    <name type="scientific">Drosophila melanogaster</name>
    <name type="common">Fruit fly</name>
    <dbReference type="NCBI Taxonomy" id="7227"/>
    <lineage>
        <taxon>Eukaryota</taxon>
        <taxon>Metazoa</taxon>
        <taxon>Ecdysozoa</taxon>
        <taxon>Arthropoda</taxon>
        <taxon>Hexapoda</taxon>
        <taxon>Insecta</taxon>
        <taxon>Pterygota</taxon>
        <taxon>Neoptera</taxon>
        <taxon>Endopterygota</taxon>
        <taxon>Diptera</taxon>
        <taxon>Brachycera</taxon>
        <taxon>Muscomorpha</taxon>
        <taxon>Ephydroidea</taxon>
        <taxon>Drosophilidae</taxon>
        <taxon>Drosophila</taxon>
        <taxon>Sophophora</taxon>
    </lineage>
</organism>
<feature type="compositionally biased region" description="Basic and acidic residues" evidence="1">
    <location>
        <begin position="35"/>
        <end position="60"/>
    </location>
</feature>
<dbReference type="AlphaFoldDB" id="Q4V3T3"/>
<protein>
    <submittedName>
        <fullName evidence="2">IP02613p</fullName>
    </submittedName>
</protein>
<evidence type="ECO:0000313" key="2">
    <source>
        <dbReference type="EMBL" id="AAY55689.1"/>
    </source>
</evidence>
<name>Q4V3T3_DROME</name>
<feature type="compositionally biased region" description="Basic residues" evidence="1">
    <location>
        <begin position="88"/>
        <end position="105"/>
    </location>
</feature>
<sequence>MGSPSFRRPRSWQQRLRSLPSPSRCVRTPGSRSWWGDRRAGRSGEPPSRPEELQRWERPGRAWRGQWPGHQLVGHRRSRNRSTEIPHWHRCRQRTRAQAPTRRHRHILHGFRRIHHRMRERSP</sequence>
<evidence type="ECO:0000256" key="1">
    <source>
        <dbReference type="SAM" id="MobiDB-lite"/>
    </source>
</evidence>
<proteinExistence type="evidence at transcript level"/>
<dbReference type="EMBL" id="BT023273">
    <property type="protein sequence ID" value="AAY55689.1"/>
    <property type="molecule type" value="mRNA"/>
</dbReference>